<proteinExistence type="inferred from homology"/>
<comment type="caution">
    <text evidence="8">The sequence shown here is derived from an EMBL/GenBank/DDBJ whole genome shotgun (WGS) entry which is preliminary data.</text>
</comment>
<keyword evidence="3 6" id="KW-0812">Transmembrane</keyword>
<evidence type="ECO:0000313" key="9">
    <source>
        <dbReference type="Proteomes" id="UP000183760"/>
    </source>
</evidence>
<feature type="transmembrane region" description="Helical" evidence="6">
    <location>
        <begin position="156"/>
        <end position="177"/>
    </location>
</feature>
<evidence type="ECO:0000256" key="6">
    <source>
        <dbReference type="SAM" id="Phobius"/>
    </source>
</evidence>
<dbReference type="EMBL" id="FOIB01000004">
    <property type="protein sequence ID" value="SEU03686.1"/>
    <property type="molecule type" value="Genomic_DNA"/>
</dbReference>
<feature type="domain" description="EamA" evidence="7">
    <location>
        <begin position="70"/>
        <end position="200"/>
    </location>
</feature>
<feature type="transmembrane region" description="Helical" evidence="6">
    <location>
        <begin position="69"/>
        <end position="91"/>
    </location>
</feature>
<dbReference type="PANTHER" id="PTHR32322:SF2">
    <property type="entry name" value="EAMA DOMAIN-CONTAINING PROTEIN"/>
    <property type="match status" value="1"/>
</dbReference>
<protein>
    <submittedName>
        <fullName evidence="8">Permease of the drug/metabolite transporter (DMT) superfamily</fullName>
    </submittedName>
</protein>
<feature type="transmembrane region" description="Helical" evidence="6">
    <location>
        <begin position="271"/>
        <end position="292"/>
    </location>
</feature>
<feature type="transmembrane region" description="Helical" evidence="6">
    <location>
        <begin position="130"/>
        <end position="150"/>
    </location>
</feature>
<comment type="subcellular location">
    <subcellularLocation>
        <location evidence="1">Membrane</location>
        <topology evidence="1">Multi-pass membrane protein</topology>
    </subcellularLocation>
</comment>
<dbReference type="InterPro" id="IPR037185">
    <property type="entry name" value="EmrE-like"/>
</dbReference>
<keyword evidence="4 6" id="KW-1133">Transmembrane helix</keyword>
<keyword evidence="9" id="KW-1185">Reference proteome</keyword>
<feature type="transmembrane region" description="Helical" evidence="6">
    <location>
        <begin position="97"/>
        <end position="118"/>
    </location>
</feature>
<dbReference type="NCBIfam" id="NF008432">
    <property type="entry name" value="PRK11272.1"/>
    <property type="match status" value="1"/>
</dbReference>
<feature type="transmembrane region" description="Helical" evidence="6">
    <location>
        <begin position="240"/>
        <end position="259"/>
    </location>
</feature>
<dbReference type="SUPFAM" id="SSF103481">
    <property type="entry name" value="Multidrug resistance efflux transporter EmrE"/>
    <property type="match status" value="2"/>
</dbReference>
<evidence type="ECO:0000256" key="5">
    <source>
        <dbReference type="ARBA" id="ARBA00023136"/>
    </source>
</evidence>
<feature type="transmembrane region" description="Helical" evidence="6">
    <location>
        <begin position="209"/>
        <end position="228"/>
    </location>
</feature>
<evidence type="ECO:0000256" key="1">
    <source>
        <dbReference type="ARBA" id="ARBA00004141"/>
    </source>
</evidence>
<evidence type="ECO:0000256" key="4">
    <source>
        <dbReference type="ARBA" id="ARBA00022989"/>
    </source>
</evidence>
<name>A0ABY1CGU6_MYXFU</name>
<dbReference type="Pfam" id="PF00892">
    <property type="entry name" value="EamA"/>
    <property type="match status" value="2"/>
</dbReference>
<organism evidence="8 9">
    <name type="scientific">Myxococcus fulvus</name>
    <dbReference type="NCBI Taxonomy" id="33"/>
    <lineage>
        <taxon>Bacteria</taxon>
        <taxon>Pseudomonadati</taxon>
        <taxon>Myxococcota</taxon>
        <taxon>Myxococcia</taxon>
        <taxon>Myxococcales</taxon>
        <taxon>Cystobacterineae</taxon>
        <taxon>Myxococcaceae</taxon>
        <taxon>Myxococcus</taxon>
    </lineage>
</organism>
<dbReference type="PANTHER" id="PTHR32322">
    <property type="entry name" value="INNER MEMBRANE TRANSPORTER"/>
    <property type="match status" value="1"/>
</dbReference>
<dbReference type="Proteomes" id="UP000183760">
    <property type="component" value="Unassembled WGS sequence"/>
</dbReference>
<feature type="transmembrane region" description="Helical" evidence="6">
    <location>
        <begin position="327"/>
        <end position="344"/>
    </location>
</feature>
<comment type="similarity">
    <text evidence="2">Belongs to the EamA transporter family.</text>
</comment>
<evidence type="ECO:0000313" key="8">
    <source>
        <dbReference type="EMBL" id="SEU03686.1"/>
    </source>
</evidence>
<accession>A0ABY1CGU6</accession>
<dbReference type="InterPro" id="IPR000620">
    <property type="entry name" value="EamA_dom"/>
</dbReference>
<evidence type="ECO:0000259" key="7">
    <source>
        <dbReference type="Pfam" id="PF00892"/>
    </source>
</evidence>
<dbReference type="InterPro" id="IPR050638">
    <property type="entry name" value="AA-Vitamin_Transporters"/>
</dbReference>
<gene>
    <name evidence="8" type="ORF">SAMN05443572_104498</name>
</gene>
<evidence type="ECO:0000256" key="3">
    <source>
        <dbReference type="ARBA" id="ARBA00022692"/>
    </source>
</evidence>
<feature type="domain" description="EamA" evidence="7">
    <location>
        <begin position="213"/>
        <end position="344"/>
    </location>
</feature>
<reference evidence="8 9" key="1">
    <citation type="submission" date="2016-10" db="EMBL/GenBank/DDBJ databases">
        <authorList>
            <person name="Varghese N."/>
            <person name="Submissions S."/>
        </authorList>
    </citation>
    <scope>NUCLEOTIDE SEQUENCE [LARGE SCALE GENOMIC DNA]</scope>
    <source>
        <strain evidence="8 9">DSM 16525</strain>
    </source>
</reference>
<keyword evidence="5 6" id="KW-0472">Membrane</keyword>
<evidence type="ECO:0000256" key="2">
    <source>
        <dbReference type="ARBA" id="ARBA00007362"/>
    </source>
</evidence>
<feature type="transmembrane region" description="Helical" evidence="6">
    <location>
        <begin position="184"/>
        <end position="203"/>
    </location>
</feature>
<sequence>MHSHCIARESGRLWGMAMLTWPTGCADATSRATVTASSAASSLSTPPAPTLTSVSLADAPTPSAPRGRLLLCLVTLYLVWGSTYLAIRWVLQGGMPPFLASGTRFLLAGTLMFAALWLKGTPVPTGRQWGASAVVGTLLLGIGNGGLVFAQQWVPSGVAALVVGSLPMWSALFGGLFGQWPGKLERWGLAVGFGGIVLLNLGGELGGSLLPTLVLLVSPASWALGSVLGRRMPMPTGLMAPAAQMLCGGALMLLFGFLRGESFDVMPEPRAWAAFAYLVTFGSLVGYSAYAYMMRHASPSLATSYAYVNPVVAVLLGAVFAGESLSPMAWVAMAAILGAVVLLTRKR</sequence>
<feature type="transmembrane region" description="Helical" evidence="6">
    <location>
        <begin position="304"/>
        <end position="321"/>
    </location>
</feature>
<dbReference type="Gene3D" id="1.10.3730.20">
    <property type="match status" value="1"/>
</dbReference>